<keyword evidence="9" id="KW-0808">Transferase</keyword>
<dbReference type="InterPro" id="IPR050396">
    <property type="entry name" value="Glycosyltr_51/Transpeptidase"/>
</dbReference>
<dbReference type="Proteomes" id="UP000256650">
    <property type="component" value="Unassembled WGS sequence"/>
</dbReference>
<keyword evidence="18" id="KW-0812">Transmembrane</keyword>
<evidence type="ECO:0000256" key="11">
    <source>
        <dbReference type="ARBA" id="ARBA00022960"/>
    </source>
</evidence>
<evidence type="ECO:0000256" key="14">
    <source>
        <dbReference type="ARBA" id="ARBA00023268"/>
    </source>
</evidence>
<keyword evidence="15" id="KW-0961">Cell wall biogenesis/degradation</keyword>
<evidence type="ECO:0000256" key="8">
    <source>
        <dbReference type="ARBA" id="ARBA00022676"/>
    </source>
</evidence>
<dbReference type="PANTHER" id="PTHR32282">
    <property type="entry name" value="BINDING PROTEIN TRANSPEPTIDASE, PUTATIVE-RELATED"/>
    <property type="match status" value="1"/>
</dbReference>
<dbReference type="Gene3D" id="3.40.710.10">
    <property type="entry name" value="DD-peptidase/beta-lactamase superfamily"/>
    <property type="match status" value="1"/>
</dbReference>
<gene>
    <name evidence="21" type="ORF">CQA43_05170</name>
</gene>
<evidence type="ECO:0000256" key="7">
    <source>
        <dbReference type="ARBA" id="ARBA00022670"/>
    </source>
</evidence>
<keyword evidence="7" id="KW-0645">Protease</keyword>
<protein>
    <submittedName>
        <fullName evidence="21">Penicillin-binding protein</fullName>
    </submittedName>
</protein>
<evidence type="ECO:0000256" key="17">
    <source>
        <dbReference type="ARBA" id="ARBA00049902"/>
    </source>
</evidence>
<comment type="catalytic activity">
    <reaction evidence="17">
        <text>[GlcNAc-(1-&gt;4)-Mur2Ac(oyl-L-Ala-gamma-D-Glu-L-Lys-D-Ala-D-Ala)](n)-di-trans,octa-cis-undecaprenyl diphosphate + beta-D-GlcNAc-(1-&gt;4)-Mur2Ac(oyl-L-Ala-gamma-D-Glu-L-Lys-D-Ala-D-Ala)-di-trans,octa-cis-undecaprenyl diphosphate = [GlcNAc-(1-&gt;4)-Mur2Ac(oyl-L-Ala-gamma-D-Glu-L-Lys-D-Ala-D-Ala)](n+1)-di-trans,octa-cis-undecaprenyl diphosphate + di-trans,octa-cis-undecaprenyl diphosphate + H(+)</text>
        <dbReference type="Rhea" id="RHEA:23708"/>
        <dbReference type="Rhea" id="RHEA-COMP:9602"/>
        <dbReference type="Rhea" id="RHEA-COMP:9603"/>
        <dbReference type="ChEBI" id="CHEBI:15378"/>
        <dbReference type="ChEBI" id="CHEBI:58405"/>
        <dbReference type="ChEBI" id="CHEBI:60033"/>
        <dbReference type="ChEBI" id="CHEBI:78435"/>
        <dbReference type="EC" id="2.4.99.28"/>
    </reaction>
</comment>
<keyword evidence="11" id="KW-0133">Cell shape</keyword>
<evidence type="ECO:0000256" key="6">
    <source>
        <dbReference type="ARBA" id="ARBA00022645"/>
    </source>
</evidence>
<feature type="domain" description="Penicillin-binding protein transpeptidase" evidence="19">
    <location>
        <begin position="325"/>
        <end position="577"/>
    </location>
</feature>
<sequence>MSFVKVFLRILVVLGIVFGIGIVVFVIQIYSEIRNDTDKIINYQPPIATQIFDRQERLVANLFDKEFRFYATFEEIPPRIVEALLAIEDTLFFEHPGVNIDAIIRAMLKNIKNARYAEGGSTITQQLIKNLALTREKTIERKIKEFLLALRLETILTKEKILEVYLNHTYFGHGFYGIKTAALGYFRKSMEDLTLKEIAMLVSLPRAPSFYDPTKNYDFSLGRANNVLQRMYEVGWISQEVLDLSLSEQPKVYNDTLTKNVAPYVVDEVQRQLVGLEDLKTAGYKIYLNIDLDYQEIAQEALYFGYEQILSRHKEDEALKEKLNGAFVVLENKTGKVLALVGGVDYQKSNFSRATQSKRQIGSSVKPFLYLSAINSGLAQNYQIPDIARTYEYRVGNVRKKWQPKNYGSSLSGFISLKTALTKSLNLATINLVEEVGFDRIYREILDYGFENVPKDLTISLGSFGASPLEMAKNFMVFSNYGKVITPMLIDRIVDMQGDVAYFSGEERELSKPKQSFLIVDILRNAINQGTGKRAKVEGIELAGKTGTTNDNVDAWFCGFSPSIEAIVWYGKDDNTPMGYSETGGVAPAPAFSYFFDKILEIDPGLERKFMIPQGVQSQIVEGERVYYTDESPIKYQPKVNHDTIIF</sequence>
<keyword evidence="13 18" id="KW-0472">Membrane</keyword>
<dbReference type="UniPathway" id="UPA00219"/>
<proteinExistence type="inferred from homology"/>
<dbReference type="InterPro" id="IPR012338">
    <property type="entry name" value="Beta-lactam/transpept-like"/>
</dbReference>
<comment type="similarity">
    <text evidence="3">In the C-terminal section; belongs to the transpeptidase family.</text>
</comment>
<dbReference type="GO" id="GO:0006508">
    <property type="term" value="P:proteolysis"/>
    <property type="evidence" value="ECO:0007669"/>
    <property type="project" value="UniProtKB-KW"/>
</dbReference>
<keyword evidence="12" id="KW-0573">Peptidoglycan synthesis</keyword>
<dbReference type="Gene3D" id="1.10.3810.10">
    <property type="entry name" value="Biosynthetic peptidoglycan transglycosylase-like"/>
    <property type="match status" value="1"/>
</dbReference>
<evidence type="ECO:0000256" key="9">
    <source>
        <dbReference type="ARBA" id="ARBA00022679"/>
    </source>
</evidence>
<comment type="catalytic activity">
    <reaction evidence="16">
        <text>Preferential cleavage: (Ac)2-L-Lys-D-Ala-|-D-Ala. Also transpeptidation of peptidyl-alanyl moieties that are N-acyl substituents of D-alanine.</text>
        <dbReference type="EC" id="3.4.16.4"/>
    </reaction>
</comment>
<evidence type="ECO:0000256" key="16">
    <source>
        <dbReference type="ARBA" id="ARBA00034000"/>
    </source>
</evidence>
<evidence type="ECO:0000256" key="18">
    <source>
        <dbReference type="SAM" id="Phobius"/>
    </source>
</evidence>
<evidence type="ECO:0000256" key="15">
    <source>
        <dbReference type="ARBA" id="ARBA00023316"/>
    </source>
</evidence>
<dbReference type="GO" id="GO:0005886">
    <property type="term" value="C:plasma membrane"/>
    <property type="evidence" value="ECO:0007669"/>
    <property type="project" value="UniProtKB-SubCell"/>
</dbReference>
<dbReference type="PANTHER" id="PTHR32282:SF11">
    <property type="entry name" value="PENICILLIN-BINDING PROTEIN 1B"/>
    <property type="match status" value="1"/>
</dbReference>
<evidence type="ECO:0000259" key="20">
    <source>
        <dbReference type="Pfam" id="PF00912"/>
    </source>
</evidence>
<dbReference type="InterPro" id="IPR023346">
    <property type="entry name" value="Lysozyme-like_dom_sf"/>
</dbReference>
<dbReference type="RefSeq" id="WP_115551549.1">
    <property type="nucleotide sequence ID" value="NZ_CAPHNE010000003.1"/>
</dbReference>
<dbReference type="GO" id="GO:0008955">
    <property type="term" value="F:peptidoglycan glycosyltransferase activity"/>
    <property type="evidence" value="ECO:0007669"/>
    <property type="project" value="UniProtKB-EC"/>
</dbReference>
<comment type="pathway">
    <text evidence="2">Cell wall biogenesis; peptidoglycan biosynthesis.</text>
</comment>
<dbReference type="FunFam" id="1.10.3810.10:FF:000001">
    <property type="entry name" value="Penicillin-binding protein 1A"/>
    <property type="match status" value="1"/>
</dbReference>
<evidence type="ECO:0000313" key="21">
    <source>
        <dbReference type="EMBL" id="RDU63015.1"/>
    </source>
</evidence>
<evidence type="ECO:0000256" key="13">
    <source>
        <dbReference type="ARBA" id="ARBA00023136"/>
    </source>
</evidence>
<evidence type="ECO:0000256" key="12">
    <source>
        <dbReference type="ARBA" id="ARBA00022984"/>
    </source>
</evidence>
<evidence type="ECO:0000256" key="1">
    <source>
        <dbReference type="ARBA" id="ARBA00004236"/>
    </source>
</evidence>
<evidence type="ECO:0000256" key="4">
    <source>
        <dbReference type="ARBA" id="ARBA00007739"/>
    </source>
</evidence>
<keyword evidence="10" id="KW-0378">Hydrolase</keyword>
<feature type="domain" description="Glycosyl transferase family 51" evidence="20">
    <location>
        <begin position="59"/>
        <end position="231"/>
    </location>
</feature>
<keyword evidence="18" id="KW-1133">Transmembrane helix</keyword>
<dbReference type="NCBIfam" id="TIGR02074">
    <property type="entry name" value="PBP_1a_fam"/>
    <property type="match status" value="1"/>
</dbReference>
<dbReference type="GeneID" id="82535677"/>
<evidence type="ECO:0000256" key="10">
    <source>
        <dbReference type="ARBA" id="ARBA00022801"/>
    </source>
</evidence>
<evidence type="ECO:0000259" key="19">
    <source>
        <dbReference type="Pfam" id="PF00905"/>
    </source>
</evidence>
<dbReference type="GO" id="GO:0009002">
    <property type="term" value="F:serine-type D-Ala-D-Ala carboxypeptidase activity"/>
    <property type="evidence" value="ECO:0007669"/>
    <property type="project" value="UniProtKB-EC"/>
</dbReference>
<evidence type="ECO:0000256" key="2">
    <source>
        <dbReference type="ARBA" id="ARBA00004752"/>
    </source>
</evidence>
<dbReference type="OrthoDB" id="9766909at2"/>
<dbReference type="AlphaFoldDB" id="A0A3D8IDA4"/>
<dbReference type="Pfam" id="PF00912">
    <property type="entry name" value="Transgly"/>
    <property type="match status" value="1"/>
</dbReference>
<evidence type="ECO:0000256" key="5">
    <source>
        <dbReference type="ARBA" id="ARBA00022475"/>
    </source>
</evidence>
<dbReference type="SUPFAM" id="SSF53955">
    <property type="entry name" value="Lysozyme-like"/>
    <property type="match status" value="1"/>
</dbReference>
<keyword evidence="6" id="KW-0121">Carboxypeptidase</keyword>
<name>A0A3D8IDA4_9HELI</name>
<keyword evidence="22" id="KW-1185">Reference proteome</keyword>
<reference evidence="21 22" key="1">
    <citation type="submission" date="2018-04" db="EMBL/GenBank/DDBJ databases">
        <title>Novel Campyloabacter and Helicobacter Species and Strains.</title>
        <authorList>
            <person name="Mannion A.J."/>
            <person name="Shen Z."/>
            <person name="Fox J.G."/>
        </authorList>
    </citation>
    <scope>NUCLEOTIDE SEQUENCE [LARGE SCALE GENOMIC DNA]</scope>
    <source>
        <strain evidence="21 22">MIT 99-5101</strain>
    </source>
</reference>
<keyword evidence="5" id="KW-1003">Cell membrane</keyword>
<dbReference type="GO" id="GO:0008360">
    <property type="term" value="P:regulation of cell shape"/>
    <property type="evidence" value="ECO:0007669"/>
    <property type="project" value="UniProtKB-KW"/>
</dbReference>
<accession>A0A3D8IDA4</accession>
<evidence type="ECO:0000256" key="3">
    <source>
        <dbReference type="ARBA" id="ARBA00007090"/>
    </source>
</evidence>
<dbReference type="InterPro" id="IPR001264">
    <property type="entry name" value="Glyco_trans_51"/>
</dbReference>
<organism evidence="21 22">
    <name type="scientific">Helicobacter ganmani</name>
    <dbReference type="NCBI Taxonomy" id="60246"/>
    <lineage>
        <taxon>Bacteria</taxon>
        <taxon>Pseudomonadati</taxon>
        <taxon>Campylobacterota</taxon>
        <taxon>Epsilonproteobacteria</taxon>
        <taxon>Campylobacterales</taxon>
        <taxon>Helicobacteraceae</taxon>
        <taxon>Helicobacter</taxon>
    </lineage>
</organism>
<dbReference type="SUPFAM" id="SSF56601">
    <property type="entry name" value="beta-lactamase/transpeptidase-like"/>
    <property type="match status" value="1"/>
</dbReference>
<comment type="caution">
    <text evidence="21">The sequence shown here is derived from an EMBL/GenBank/DDBJ whole genome shotgun (WGS) entry which is preliminary data.</text>
</comment>
<dbReference type="GO" id="GO:0071555">
    <property type="term" value="P:cell wall organization"/>
    <property type="evidence" value="ECO:0007669"/>
    <property type="project" value="UniProtKB-KW"/>
</dbReference>
<dbReference type="GO" id="GO:0009252">
    <property type="term" value="P:peptidoglycan biosynthetic process"/>
    <property type="evidence" value="ECO:0007669"/>
    <property type="project" value="UniProtKB-UniPathway"/>
</dbReference>
<evidence type="ECO:0000313" key="22">
    <source>
        <dbReference type="Proteomes" id="UP000256650"/>
    </source>
</evidence>
<dbReference type="GO" id="GO:0008658">
    <property type="term" value="F:penicillin binding"/>
    <property type="evidence" value="ECO:0007669"/>
    <property type="project" value="InterPro"/>
</dbReference>
<keyword evidence="8" id="KW-0328">Glycosyltransferase</keyword>
<dbReference type="GO" id="GO:0030288">
    <property type="term" value="C:outer membrane-bounded periplasmic space"/>
    <property type="evidence" value="ECO:0007669"/>
    <property type="project" value="TreeGrafter"/>
</dbReference>
<feature type="transmembrane region" description="Helical" evidence="18">
    <location>
        <begin position="7"/>
        <end position="30"/>
    </location>
</feature>
<dbReference type="EMBL" id="NXLS01000004">
    <property type="protein sequence ID" value="RDU63015.1"/>
    <property type="molecule type" value="Genomic_DNA"/>
</dbReference>
<dbReference type="InterPro" id="IPR001460">
    <property type="entry name" value="PCN-bd_Tpept"/>
</dbReference>
<dbReference type="InterPro" id="IPR036950">
    <property type="entry name" value="PBP_transglycosylase"/>
</dbReference>
<comment type="subcellular location">
    <subcellularLocation>
        <location evidence="1">Cell membrane</location>
    </subcellularLocation>
</comment>
<comment type="similarity">
    <text evidence="4">In the N-terminal section; belongs to the glycosyltransferase 51 family.</text>
</comment>
<keyword evidence="14" id="KW-0511">Multifunctional enzyme</keyword>
<dbReference type="Pfam" id="PF00905">
    <property type="entry name" value="Transpeptidase"/>
    <property type="match status" value="1"/>
</dbReference>